<keyword evidence="4 7" id="KW-0378">Hydrolase</keyword>
<dbReference type="CDD" id="cd00737">
    <property type="entry name" value="lyz_endolysin_autolysin"/>
    <property type="match status" value="1"/>
</dbReference>
<protein>
    <recommendedName>
        <fullName evidence="7">Lysozyme</fullName>
        <ecNumber evidence="7">3.2.1.17</ecNumber>
    </recommendedName>
</protein>
<dbReference type="EMBL" id="JAZDQV010000005">
    <property type="protein sequence ID" value="MEE1877361.1"/>
    <property type="molecule type" value="Genomic_DNA"/>
</dbReference>
<dbReference type="Gene3D" id="1.10.530.40">
    <property type="match status" value="1"/>
</dbReference>
<keyword evidence="5" id="KW-1035">Host cytoplasm</keyword>
<sequence length="194" mass="21069">MTRKPVFDTVRELLGRGFRQAEVERIDRAINAACGALRPAAELKPGSQAFELIKRFEGCASLRPDGLVEAYPDPGTGGAPWTIGWGATGLDIGPGTVWTQEQCDARLVRDVKRHAAEVAKALGKAATTQAQFDALVSFHYNTGAIARATLTERHCAGDHVAAMEEFARWNRAGGRVLKGLVRRRQAEARVYARG</sequence>
<dbReference type="PANTHER" id="PTHR38107">
    <property type="match status" value="1"/>
</dbReference>
<evidence type="ECO:0000256" key="5">
    <source>
        <dbReference type="ARBA" id="ARBA00023200"/>
    </source>
</evidence>
<dbReference type="SUPFAM" id="SSF53955">
    <property type="entry name" value="Lysozyme-like"/>
    <property type="match status" value="1"/>
</dbReference>
<comment type="catalytic activity">
    <reaction evidence="1 7">
        <text>Hydrolysis of (1-&gt;4)-beta-linkages between N-acetylmuramic acid and N-acetyl-D-glucosamine residues in a peptidoglycan and between N-acetyl-D-glucosamine residues in chitodextrins.</text>
        <dbReference type="EC" id="3.2.1.17"/>
    </reaction>
</comment>
<dbReference type="InterPro" id="IPR023347">
    <property type="entry name" value="Lysozyme_dom_sf"/>
</dbReference>
<proteinExistence type="inferred from homology"/>
<comment type="caution">
    <text evidence="8">The sequence shown here is derived from an EMBL/GenBank/DDBJ whole genome shotgun (WGS) entry which is preliminary data.</text>
</comment>
<comment type="similarity">
    <text evidence="7">Belongs to the glycosyl hydrolase 24 family.</text>
</comment>
<evidence type="ECO:0000256" key="4">
    <source>
        <dbReference type="ARBA" id="ARBA00022801"/>
    </source>
</evidence>
<evidence type="ECO:0000256" key="6">
    <source>
        <dbReference type="ARBA" id="ARBA00023295"/>
    </source>
</evidence>
<dbReference type="PANTHER" id="PTHR38107:SF3">
    <property type="entry name" value="LYSOZYME RRRD-RELATED"/>
    <property type="match status" value="1"/>
</dbReference>
<evidence type="ECO:0000256" key="1">
    <source>
        <dbReference type="ARBA" id="ARBA00000632"/>
    </source>
</evidence>
<dbReference type="InterPro" id="IPR034690">
    <property type="entry name" value="Endolysin_T4_type"/>
</dbReference>
<evidence type="ECO:0000256" key="7">
    <source>
        <dbReference type="RuleBase" id="RU003788"/>
    </source>
</evidence>
<keyword evidence="3 7" id="KW-0081">Bacteriolytic enzyme</keyword>
<accession>A0ABU7GEL0</accession>
<dbReference type="Proteomes" id="UP001343492">
    <property type="component" value="Unassembled WGS sequence"/>
</dbReference>
<keyword evidence="9" id="KW-1185">Reference proteome</keyword>
<keyword evidence="2 7" id="KW-0929">Antimicrobial</keyword>
<evidence type="ECO:0000313" key="8">
    <source>
        <dbReference type="EMBL" id="MEE1877361.1"/>
    </source>
</evidence>
<evidence type="ECO:0000256" key="3">
    <source>
        <dbReference type="ARBA" id="ARBA00022638"/>
    </source>
</evidence>
<dbReference type="HAMAP" id="MF_04110">
    <property type="entry name" value="ENDOLYSIN_T4"/>
    <property type="match status" value="1"/>
</dbReference>
<dbReference type="Pfam" id="PF00959">
    <property type="entry name" value="Phage_lysozyme"/>
    <property type="match status" value="1"/>
</dbReference>
<dbReference type="InterPro" id="IPR002196">
    <property type="entry name" value="Glyco_hydro_24"/>
</dbReference>
<organism evidence="8 9">
    <name type="scientific">Altererythrobacter litoralis</name>
    <dbReference type="NCBI Taxonomy" id="3113904"/>
    <lineage>
        <taxon>Bacteria</taxon>
        <taxon>Pseudomonadati</taxon>
        <taxon>Pseudomonadota</taxon>
        <taxon>Alphaproteobacteria</taxon>
        <taxon>Sphingomonadales</taxon>
        <taxon>Erythrobacteraceae</taxon>
        <taxon>Altererythrobacter</taxon>
    </lineage>
</organism>
<evidence type="ECO:0000256" key="2">
    <source>
        <dbReference type="ARBA" id="ARBA00022529"/>
    </source>
</evidence>
<evidence type="ECO:0000313" key="9">
    <source>
        <dbReference type="Proteomes" id="UP001343492"/>
    </source>
</evidence>
<dbReference type="RefSeq" id="WP_354144466.1">
    <property type="nucleotide sequence ID" value="NZ_JAZDQV010000005.1"/>
</dbReference>
<keyword evidence="6 7" id="KW-0326">Glycosidase</keyword>
<dbReference type="InterPro" id="IPR023346">
    <property type="entry name" value="Lysozyme-like_dom_sf"/>
</dbReference>
<name>A0ABU7GEL0_9SPHN</name>
<dbReference type="InterPro" id="IPR051018">
    <property type="entry name" value="Bacteriophage_GH24"/>
</dbReference>
<dbReference type="EC" id="3.2.1.17" evidence="7"/>
<gene>
    <name evidence="8" type="ORF">VRS74_06640</name>
</gene>
<reference evidence="8 9" key="1">
    <citation type="submission" date="2024-01" db="EMBL/GenBank/DDBJ databases">
        <title>The genome sequence of Erythrobacteraceae sp. strain 1XM1-14.</title>
        <authorList>
            <person name="Liu Y."/>
        </authorList>
    </citation>
    <scope>NUCLEOTIDE SEQUENCE [LARGE SCALE GENOMIC DNA]</scope>
    <source>
        <strain evidence="8 9">1XM1-14</strain>
    </source>
</reference>
<dbReference type="InterPro" id="IPR033907">
    <property type="entry name" value="Endolysin_autolysin"/>
</dbReference>